<dbReference type="Proteomes" id="UP001597526">
    <property type="component" value="Unassembled WGS sequence"/>
</dbReference>
<name>A0ABW5MSG7_9FLAO</name>
<dbReference type="RefSeq" id="WP_377765744.1">
    <property type="nucleotide sequence ID" value="NZ_JBHULB010000006.1"/>
</dbReference>
<protein>
    <submittedName>
        <fullName evidence="3">DNA phosphorothioation system sulfurtransferase DndC</fullName>
    </submittedName>
</protein>
<evidence type="ECO:0000259" key="2">
    <source>
        <dbReference type="Pfam" id="PF01507"/>
    </source>
</evidence>
<evidence type="ECO:0000256" key="1">
    <source>
        <dbReference type="SAM" id="MobiDB-lite"/>
    </source>
</evidence>
<dbReference type="PANTHER" id="PTHR43196">
    <property type="entry name" value="SULFATE ADENYLYLTRANSFERASE SUBUNIT 2"/>
    <property type="match status" value="1"/>
</dbReference>
<organism evidence="3 4">
    <name type="scientific">Croceitalea marina</name>
    <dbReference type="NCBI Taxonomy" id="1775166"/>
    <lineage>
        <taxon>Bacteria</taxon>
        <taxon>Pseudomonadati</taxon>
        <taxon>Bacteroidota</taxon>
        <taxon>Flavobacteriia</taxon>
        <taxon>Flavobacteriales</taxon>
        <taxon>Flavobacteriaceae</taxon>
        <taxon>Croceitalea</taxon>
    </lineage>
</organism>
<dbReference type="InterPro" id="IPR017598">
    <property type="entry name" value="SulphurTrfase_DndC"/>
</dbReference>
<dbReference type="SUPFAM" id="SSF52402">
    <property type="entry name" value="Adenine nucleotide alpha hydrolases-like"/>
    <property type="match status" value="1"/>
</dbReference>
<dbReference type="PANTHER" id="PTHR43196:SF2">
    <property type="entry name" value="PHOSPHOADENOSINE PHOSPHOSULFATE REDUCTASE"/>
    <property type="match status" value="1"/>
</dbReference>
<dbReference type="InterPro" id="IPR014729">
    <property type="entry name" value="Rossmann-like_a/b/a_fold"/>
</dbReference>
<dbReference type="Pfam" id="PF01507">
    <property type="entry name" value="PAPS_reduct"/>
    <property type="match status" value="1"/>
</dbReference>
<dbReference type="InterPro" id="IPR002500">
    <property type="entry name" value="PAPS_reduct_dom"/>
</dbReference>
<dbReference type="InterPro" id="IPR050128">
    <property type="entry name" value="Sulfate_adenylyltrnsfr_sub2"/>
</dbReference>
<comment type="caution">
    <text evidence="3">The sequence shown here is derived from an EMBL/GenBank/DDBJ whole genome shotgun (WGS) entry which is preliminary data.</text>
</comment>
<feature type="compositionally biased region" description="Basic and acidic residues" evidence="1">
    <location>
        <begin position="284"/>
        <end position="303"/>
    </location>
</feature>
<evidence type="ECO:0000313" key="4">
    <source>
        <dbReference type="Proteomes" id="UP001597526"/>
    </source>
</evidence>
<feature type="domain" description="Phosphoadenosine phosphosulphate reductase" evidence="2">
    <location>
        <begin position="26"/>
        <end position="205"/>
    </location>
</feature>
<proteinExistence type="predicted"/>
<dbReference type="EMBL" id="JBHULB010000006">
    <property type="protein sequence ID" value="MFD2586067.1"/>
    <property type="molecule type" value="Genomic_DNA"/>
</dbReference>
<dbReference type="NCBIfam" id="TIGR03183">
    <property type="entry name" value="DNA_S_dndC"/>
    <property type="match status" value="1"/>
</dbReference>
<keyword evidence="4" id="KW-1185">Reference proteome</keyword>
<dbReference type="Gene3D" id="3.40.50.620">
    <property type="entry name" value="HUPs"/>
    <property type="match status" value="1"/>
</dbReference>
<gene>
    <name evidence="3" type="primary">dndC</name>
    <name evidence="3" type="ORF">ACFSQJ_03950</name>
</gene>
<sequence length="437" mass="50022">MAFDHKELILEIQDQYLADDNNRPWIVGFSGGKDSTLLLQLTWLAVKKISEANRTRPIYVVCNNTLVENPKVIEFVEGVLGKIQKAAHEQSMPVFVKQTTPALEDTFWVNLIGKGYPSPNNVFRWCTERLKINPTTKFILEKISDSGEVIILLGTRSDESSNRAKNLKKREVKGSRLRKHILQNAYVYAAIKDVKTDDLWQYLAQVPSPWGASNKELITLYKNANSGDCPLVIDKTTPSCGNSRFGCWVCTVVKRDKSMEALIENGEDWMEPLMELRDLLAASRDDENAREKKRKDGTEEDGKLGPYKPKFRADFLESLLKAQKEIQVEQPDINLINYQELVAIQVLWHRDNIFDFNVAEIYGKVLGRTLDLQDSNDQVIREKQMLKEACQNDNEDFQLINELLALQKSKTILMKNYGLQNDLENHLEKVVKNSKTS</sequence>
<accession>A0ABW5MSG7</accession>
<reference evidence="4" key="1">
    <citation type="journal article" date="2019" name="Int. J. Syst. Evol. Microbiol.">
        <title>The Global Catalogue of Microorganisms (GCM) 10K type strain sequencing project: providing services to taxonomists for standard genome sequencing and annotation.</title>
        <authorList>
            <consortium name="The Broad Institute Genomics Platform"/>
            <consortium name="The Broad Institute Genome Sequencing Center for Infectious Disease"/>
            <person name="Wu L."/>
            <person name="Ma J."/>
        </authorList>
    </citation>
    <scope>NUCLEOTIDE SEQUENCE [LARGE SCALE GENOMIC DNA]</scope>
    <source>
        <strain evidence="4">KCTC 52368</strain>
    </source>
</reference>
<feature type="region of interest" description="Disordered" evidence="1">
    <location>
        <begin position="284"/>
        <end position="306"/>
    </location>
</feature>
<evidence type="ECO:0000313" key="3">
    <source>
        <dbReference type="EMBL" id="MFD2586067.1"/>
    </source>
</evidence>